<proteinExistence type="predicted"/>
<sequence>MRYWDGQPVRFLCCERKGSGEKGAKSEEPWGRILWCVVISLDEEEEEEETGGSHDEIEANDVD</sequence>
<protein>
    <submittedName>
        <fullName evidence="2">Uncharacterized protein</fullName>
    </submittedName>
</protein>
<name>A0ABR3JWB8_9AGAR</name>
<dbReference type="EMBL" id="JASNQZ010000002">
    <property type="protein sequence ID" value="KAL0960213.1"/>
    <property type="molecule type" value="Genomic_DNA"/>
</dbReference>
<organism evidence="2 3">
    <name type="scientific">Hohenbuehelia grisea</name>
    <dbReference type="NCBI Taxonomy" id="104357"/>
    <lineage>
        <taxon>Eukaryota</taxon>
        <taxon>Fungi</taxon>
        <taxon>Dikarya</taxon>
        <taxon>Basidiomycota</taxon>
        <taxon>Agaricomycotina</taxon>
        <taxon>Agaricomycetes</taxon>
        <taxon>Agaricomycetidae</taxon>
        <taxon>Agaricales</taxon>
        <taxon>Pleurotineae</taxon>
        <taxon>Pleurotaceae</taxon>
        <taxon>Hohenbuehelia</taxon>
    </lineage>
</organism>
<comment type="caution">
    <text evidence="2">The sequence shown here is derived from an EMBL/GenBank/DDBJ whole genome shotgun (WGS) entry which is preliminary data.</text>
</comment>
<evidence type="ECO:0000256" key="1">
    <source>
        <dbReference type="SAM" id="MobiDB-lite"/>
    </source>
</evidence>
<feature type="region of interest" description="Disordered" evidence="1">
    <location>
        <begin position="43"/>
        <end position="63"/>
    </location>
</feature>
<evidence type="ECO:0000313" key="3">
    <source>
        <dbReference type="Proteomes" id="UP001556367"/>
    </source>
</evidence>
<evidence type="ECO:0000313" key="2">
    <source>
        <dbReference type="EMBL" id="KAL0960213.1"/>
    </source>
</evidence>
<accession>A0ABR3JWB8</accession>
<dbReference type="Proteomes" id="UP001556367">
    <property type="component" value="Unassembled WGS sequence"/>
</dbReference>
<reference evidence="3" key="1">
    <citation type="submission" date="2024-06" db="EMBL/GenBank/DDBJ databases">
        <title>Multi-omics analyses provide insights into the biosynthesis of the anticancer antibiotic pleurotin in Hohenbuehelia grisea.</title>
        <authorList>
            <person name="Weaver J.A."/>
            <person name="Alberti F."/>
        </authorList>
    </citation>
    <scope>NUCLEOTIDE SEQUENCE [LARGE SCALE GENOMIC DNA]</scope>
    <source>
        <strain evidence="3">T-177</strain>
    </source>
</reference>
<keyword evidence="3" id="KW-1185">Reference proteome</keyword>
<gene>
    <name evidence="2" type="ORF">HGRIS_011847</name>
</gene>